<comment type="caution">
    <text evidence="2">The sequence shown here is derived from an EMBL/GenBank/DDBJ whole genome shotgun (WGS) entry which is preliminary data.</text>
</comment>
<dbReference type="Proteomes" id="UP000029843">
    <property type="component" value="Unassembled WGS sequence"/>
</dbReference>
<dbReference type="RefSeq" id="WP_033095196.1">
    <property type="nucleotide sequence ID" value="NZ_JQED01000047.1"/>
</dbReference>
<dbReference type="InterPro" id="IPR027417">
    <property type="entry name" value="P-loop_NTPase"/>
</dbReference>
<organism evidence="2 3">
    <name type="scientific">Colwellia psychrerythraea</name>
    <name type="common">Vibrio psychroerythus</name>
    <dbReference type="NCBI Taxonomy" id="28229"/>
    <lineage>
        <taxon>Bacteria</taxon>
        <taxon>Pseudomonadati</taxon>
        <taxon>Pseudomonadota</taxon>
        <taxon>Gammaproteobacteria</taxon>
        <taxon>Alteromonadales</taxon>
        <taxon>Colwelliaceae</taxon>
        <taxon>Colwellia</taxon>
    </lineage>
</organism>
<evidence type="ECO:0000313" key="2">
    <source>
        <dbReference type="EMBL" id="KGJ88408.1"/>
    </source>
</evidence>
<dbReference type="InterPro" id="IPR050678">
    <property type="entry name" value="DNA_Partitioning_ATPase"/>
</dbReference>
<dbReference type="SUPFAM" id="SSF52540">
    <property type="entry name" value="P-loop containing nucleoside triphosphate hydrolases"/>
    <property type="match status" value="1"/>
</dbReference>
<dbReference type="Gene3D" id="3.40.50.300">
    <property type="entry name" value="P-loop containing nucleotide triphosphate hydrolases"/>
    <property type="match status" value="1"/>
</dbReference>
<gene>
    <name evidence="2" type="ORF">ND2E_4244</name>
</gene>
<dbReference type="InterPro" id="IPR025669">
    <property type="entry name" value="AAA_dom"/>
</dbReference>
<dbReference type="Pfam" id="PF13614">
    <property type="entry name" value="AAA_31"/>
    <property type="match status" value="1"/>
</dbReference>
<dbReference type="AlphaFoldDB" id="A0A099KFJ9"/>
<protein>
    <submittedName>
        <fullName evidence="2">Cobyrinic acid ac-diamide synthase</fullName>
    </submittedName>
</protein>
<dbReference type="PANTHER" id="PTHR13696:SF99">
    <property type="entry name" value="COBYRINIC ACID AC-DIAMIDE SYNTHASE"/>
    <property type="match status" value="1"/>
</dbReference>
<proteinExistence type="predicted"/>
<dbReference type="EMBL" id="JQED01000047">
    <property type="protein sequence ID" value="KGJ88408.1"/>
    <property type="molecule type" value="Genomic_DNA"/>
</dbReference>
<dbReference type="PATRIC" id="fig|28229.4.peg.3599"/>
<dbReference type="PANTHER" id="PTHR13696">
    <property type="entry name" value="P-LOOP CONTAINING NUCLEOSIDE TRIPHOSPHATE HYDROLASE"/>
    <property type="match status" value="1"/>
</dbReference>
<name>A0A099KFJ9_COLPS</name>
<dbReference type="CDD" id="cd02042">
    <property type="entry name" value="ParAB_family"/>
    <property type="match status" value="1"/>
</dbReference>
<feature type="domain" description="AAA" evidence="1">
    <location>
        <begin position="8"/>
        <end position="210"/>
    </location>
</feature>
<sequence length="315" mass="35102">MQTKNPNILGIFQQKGGVGKSLVSSIIAEYASIKANMNVLIVDLDMQCNSSDYWVGMESSPQSTGGQLPPIHPDWIEGDEDYEGIEQRSTIADTFYGKEILAYETFVNPKNGFKGKVDCLLGHPALLEKINTEFSNESGNIEAKVINRLKEVLFNEFVGGEYDLVVLDTGPSRNPVFRSAIRCATHAVIPFEPEEKSMQGINAMIQVIQSDNFSRDDDEQLKLIGLVPNKVKISTKLHKGTLDMLHESLSSIMIPRDLYLPNSVAFPERDLKGIDPKSIFQISKHHTALKHSESLCKYLLGEIFSEKELNSKLAK</sequence>
<dbReference type="OrthoDB" id="9815116at2"/>
<accession>A0A099KFJ9</accession>
<evidence type="ECO:0000259" key="1">
    <source>
        <dbReference type="Pfam" id="PF13614"/>
    </source>
</evidence>
<reference evidence="2 3" key="1">
    <citation type="submission" date="2014-08" db="EMBL/GenBank/DDBJ databases">
        <title>Genomic and Phenotypic Diversity of Colwellia psychrerythraea strains from Disparate Marine Basins.</title>
        <authorList>
            <person name="Techtmann S.M."/>
            <person name="Stelling S.C."/>
            <person name="Utturkar S.M."/>
            <person name="Alshibli N."/>
            <person name="Harris A."/>
            <person name="Brown S.D."/>
            <person name="Hazen T.C."/>
        </authorList>
    </citation>
    <scope>NUCLEOTIDE SEQUENCE [LARGE SCALE GENOMIC DNA]</scope>
    <source>
        <strain evidence="2 3">ND2E</strain>
    </source>
</reference>
<evidence type="ECO:0000313" key="3">
    <source>
        <dbReference type="Proteomes" id="UP000029843"/>
    </source>
</evidence>